<sequence length="100" mass="11839">MEKSTHWNQEDGITPIGWVAMLVCIALFIYEHFWGNGFTTMVVMLYCSFLLPSVLLTRKVQEKYFLYTLEYIRPFRKFTTVMSIAFVCLWLIATYTPLIH</sequence>
<proteinExistence type="predicted"/>
<dbReference type="Proteomes" id="UP001152518">
    <property type="component" value="Unassembled WGS sequence"/>
</dbReference>
<dbReference type="RefSeq" id="WP_037414983.1">
    <property type="nucleotide sequence ID" value="NZ_BLRE01000008.1"/>
</dbReference>
<evidence type="ECO:0000313" key="5">
    <source>
        <dbReference type="Proteomes" id="UP001159075"/>
    </source>
</evidence>
<evidence type="ECO:0000313" key="4">
    <source>
        <dbReference type="EMBL" id="MDV5389086.1"/>
    </source>
</evidence>
<feature type="transmembrane region" description="Helical" evidence="1">
    <location>
        <begin position="78"/>
        <end position="98"/>
    </location>
</feature>
<organism evidence="2">
    <name type="scientific">Shewanella xiamenensis</name>
    <dbReference type="NCBI Taxonomy" id="332186"/>
    <lineage>
        <taxon>Bacteria</taxon>
        <taxon>Pseudomonadati</taxon>
        <taxon>Pseudomonadota</taxon>
        <taxon>Gammaproteobacteria</taxon>
        <taxon>Alteromonadales</taxon>
        <taxon>Shewanellaceae</taxon>
        <taxon>Shewanella</taxon>
    </lineage>
</organism>
<reference evidence="4" key="4">
    <citation type="submission" date="2023-05" db="EMBL/GenBank/DDBJ databases">
        <title>Colonisation of extended spectrum b-lactamase- and carbapenemase-producing bacteria on hospital surfaces from low- and middle-income countries.</title>
        <authorList>
            <person name="Nieto-Rosado M."/>
            <person name="Sands K."/>
            <person name="Iregbu K."/>
            <person name="Zahra R."/>
            <person name="Mazarati J.B."/>
            <person name="Mehtar S."/>
            <person name="Barnards-Group B."/>
            <person name="Walsh T.R."/>
        </authorList>
    </citation>
    <scope>NUCLEOTIDE SEQUENCE</scope>
    <source>
        <strain evidence="4">PP-E493</strain>
    </source>
</reference>
<keyword evidence="1" id="KW-0812">Transmembrane</keyword>
<feature type="transmembrane region" description="Helical" evidence="1">
    <location>
        <begin position="12"/>
        <end position="30"/>
    </location>
</feature>
<dbReference type="AlphaFoldDB" id="A0A073KSN4"/>
<dbReference type="EMBL" id="JASGOQ010000001">
    <property type="protein sequence ID" value="MDV5389086.1"/>
    <property type="molecule type" value="Genomic_DNA"/>
</dbReference>
<name>A0A073KSN4_9GAMM</name>
<protein>
    <submittedName>
        <fullName evidence="2">Uncharacterized protein</fullName>
    </submittedName>
</protein>
<dbReference type="EMBL" id="JAOTLW010000004">
    <property type="protein sequence ID" value="MDI5831010.1"/>
    <property type="molecule type" value="Genomic_DNA"/>
</dbReference>
<dbReference type="EMBL" id="SUNE01000001">
    <property type="protein sequence ID" value="MDG5898715.1"/>
    <property type="molecule type" value="Genomic_DNA"/>
</dbReference>
<comment type="caution">
    <text evidence="2">The sequence shown here is derived from an EMBL/GenBank/DDBJ whole genome shotgun (WGS) entry which is preliminary data.</text>
</comment>
<reference evidence="2" key="1">
    <citation type="journal article" date="2019" name="Int J Environ Res Public Health">
        <title>Characterization of Chromosome-Mediated BlaOXA-894 in Shewanella xiamenensis Isolated from Pig Wastewater.</title>
        <authorList>
            <person name="Zou H."/>
            <person name="Zhou Z."/>
            <person name="Xia H."/>
            <person name="Zhao Q."/>
            <person name="Li X."/>
        </authorList>
    </citation>
    <scope>NUCLEOTIDE SEQUENCE</scope>
    <source>
        <strain evidence="2">2015oxa</strain>
    </source>
</reference>
<feature type="transmembrane region" description="Helical" evidence="1">
    <location>
        <begin position="36"/>
        <end position="57"/>
    </location>
</feature>
<keyword evidence="1" id="KW-0472">Membrane</keyword>
<evidence type="ECO:0000256" key="1">
    <source>
        <dbReference type="SAM" id="Phobius"/>
    </source>
</evidence>
<reference evidence="3 5" key="3">
    <citation type="submission" date="2022-09" db="EMBL/GenBank/DDBJ databases">
        <title>The outer-membrane cytochrome OmcA is essential for infection of Shewanella oneidensis by a zebrafish-associated bacteriophage.</title>
        <authorList>
            <person name="Grenfell A.W."/>
            <person name="Intile P."/>
            <person name="Mcfarlane J."/>
            <person name="Leung D."/>
            <person name="Abdalla K."/>
            <person name="Wold M."/>
            <person name="Kees E."/>
            <person name="Gralnick J."/>
        </authorList>
    </citation>
    <scope>NUCLEOTIDE SEQUENCE [LARGE SCALE GENOMIC DNA]</scope>
    <source>
        <strain evidence="3 5">NF-5</strain>
    </source>
</reference>
<evidence type="ECO:0000313" key="2">
    <source>
        <dbReference type="EMBL" id="MDG5898715.1"/>
    </source>
</evidence>
<evidence type="ECO:0000313" key="3">
    <source>
        <dbReference type="EMBL" id="MDI5831010.1"/>
    </source>
</evidence>
<dbReference type="Proteomes" id="UP001187859">
    <property type="component" value="Unassembled WGS sequence"/>
</dbReference>
<dbReference type="GeneID" id="75189890"/>
<gene>
    <name evidence="2" type="ORF">E2650_02125</name>
    <name evidence="3" type="ORF">ODY93_05480</name>
    <name evidence="4" type="ORF">QM089_02070</name>
</gene>
<dbReference type="Proteomes" id="UP001159075">
    <property type="component" value="Unassembled WGS sequence"/>
</dbReference>
<keyword evidence="1" id="KW-1133">Transmembrane helix</keyword>
<dbReference type="OrthoDB" id="6269587at2"/>
<accession>A0A073KSN4</accession>
<reference evidence="2" key="2">
    <citation type="submission" date="2019-04" db="EMBL/GenBank/DDBJ databases">
        <authorList>
            <person name="Zou H."/>
        </authorList>
    </citation>
    <scope>NUCLEOTIDE SEQUENCE</scope>
    <source>
        <strain evidence="2">2015oxa</strain>
    </source>
</reference>
<keyword evidence="5" id="KW-1185">Reference proteome</keyword>